<protein>
    <submittedName>
        <fullName evidence="8">Uncharacterized protein</fullName>
    </submittedName>
</protein>
<dbReference type="InterPro" id="IPR050628">
    <property type="entry name" value="SNF2_RAD54_helicase_TF"/>
</dbReference>
<dbReference type="InterPro" id="IPR038718">
    <property type="entry name" value="SNF2-like_sf"/>
</dbReference>
<dbReference type="InterPro" id="IPR000330">
    <property type="entry name" value="SNF2_N"/>
</dbReference>
<comment type="caution">
    <text evidence="8">The sequence shown here is derived from an EMBL/GenBank/DDBJ whole genome shotgun (WGS) entry which is preliminary data.</text>
</comment>
<dbReference type="InterPro" id="IPR013083">
    <property type="entry name" value="Znf_RING/FYVE/PHD"/>
</dbReference>
<evidence type="ECO:0000259" key="6">
    <source>
        <dbReference type="PROSITE" id="PS51192"/>
    </source>
</evidence>
<proteinExistence type="inferred from homology"/>
<dbReference type="SMART" id="SM00490">
    <property type="entry name" value="HELICc"/>
    <property type="match status" value="1"/>
</dbReference>
<dbReference type="CDD" id="cd18008">
    <property type="entry name" value="DEXDc_SHPRH-like"/>
    <property type="match status" value="1"/>
</dbReference>
<feature type="domain" description="Helicase C-terminal" evidence="7">
    <location>
        <begin position="766"/>
        <end position="922"/>
    </location>
</feature>
<dbReference type="InterPro" id="IPR014001">
    <property type="entry name" value="Helicase_ATP-bd"/>
</dbReference>
<dbReference type="PANTHER" id="PTHR45626:SF16">
    <property type="entry name" value="ATP-DEPENDENT HELICASE ULS1"/>
    <property type="match status" value="1"/>
</dbReference>
<dbReference type="EMBL" id="JANKHO010000285">
    <property type="protein sequence ID" value="KAJ3512056.1"/>
    <property type="molecule type" value="Genomic_DNA"/>
</dbReference>
<dbReference type="GO" id="GO:0000724">
    <property type="term" value="P:double-strand break repair via homologous recombination"/>
    <property type="evidence" value="ECO:0007669"/>
    <property type="project" value="TreeGrafter"/>
</dbReference>
<dbReference type="InterPro" id="IPR049730">
    <property type="entry name" value="SNF2/RAD54-like_C"/>
</dbReference>
<dbReference type="Pfam" id="PF00271">
    <property type="entry name" value="Helicase_C"/>
    <property type="match status" value="1"/>
</dbReference>
<keyword evidence="3" id="KW-0378">Hydrolase</keyword>
<organism evidence="8 9">
    <name type="scientific">Agrocybe chaxingu</name>
    <dbReference type="NCBI Taxonomy" id="84603"/>
    <lineage>
        <taxon>Eukaryota</taxon>
        <taxon>Fungi</taxon>
        <taxon>Dikarya</taxon>
        <taxon>Basidiomycota</taxon>
        <taxon>Agaricomycotina</taxon>
        <taxon>Agaricomycetes</taxon>
        <taxon>Agaricomycetidae</taxon>
        <taxon>Agaricales</taxon>
        <taxon>Agaricineae</taxon>
        <taxon>Strophariaceae</taxon>
        <taxon>Agrocybe</taxon>
    </lineage>
</organism>
<dbReference type="GO" id="GO:0005737">
    <property type="term" value="C:cytoplasm"/>
    <property type="evidence" value="ECO:0007669"/>
    <property type="project" value="TreeGrafter"/>
</dbReference>
<dbReference type="PROSITE" id="PS51192">
    <property type="entry name" value="HELICASE_ATP_BIND_1"/>
    <property type="match status" value="1"/>
</dbReference>
<evidence type="ECO:0000256" key="2">
    <source>
        <dbReference type="ARBA" id="ARBA00022741"/>
    </source>
</evidence>
<dbReference type="Gene3D" id="3.30.40.10">
    <property type="entry name" value="Zinc/RING finger domain, C3HC4 (zinc finger)"/>
    <property type="match status" value="1"/>
</dbReference>
<dbReference type="SMART" id="SM00487">
    <property type="entry name" value="DEXDc"/>
    <property type="match status" value="1"/>
</dbReference>
<dbReference type="SUPFAM" id="SSF52540">
    <property type="entry name" value="P-loop containing nucleoside triphosphate hydrolases"/>
    <property type="match status" value="2"/>
</dbReference>
<dbReference type="InterPro" id="IPR027417">
    <property type="entry name" value="P-loop_NTPase"/>
</dbReference>
<dbReference type="GO" id="GO:0005634">
    <property type="term" value="C:nucleus"/>
    <property type="evidence" value="ECO:0007669"/>
    <property type="project" value="TreeGrafter"/>
</dbReference>
<reference evidence="8" key="1">
    <citation type="submission" date="2022-07" db="EMBL/GenBank/DDBJ databases">
        <title>Genome Sequence of Agrocybe chaxingu.</title>
        <authorList>
            <person name="Buettner E."/>
        </authorList>
    </citation>
    <scope>NUCLEOTIDE SEQUENCE</scope>
    <source>
        <strain evidence="8">MP-N11</strain>
    </source>
</reference>
<dbReference type="PANTHER" id="PTHR45626">
    <property type="entry name" value="TRANSCRIPTION TERMINATION FACTOR 2-RELATED"/>
    <property type="match status" value="1"/>
</dbReference>
<dbReference type="GO" id="GO:0005524">
    <property type="term" value="F:ATP binding"/>
    <property type="evidence" value="ECO:0007669"/>
    <property type="project" value="UniProtKB-KW"/>
</dbReference>
<name>A0A9W8MWL2_9AGAR</name>
<gene>
    <name evidence="8" type="ORF">NLJ89_g3743</name>
</gene>
<dbReference type="GO" id="GO:0008094">
    <property type="term" value="F:ATP-dependent activity, acting on DNA"/>
    <property type="evidence" value="ECO:0007669"/>
    <property type="project" value="TreeGrafter"/>
</dbReference>
<evidence type="ECO:0000256" key="1">
    <source>
        <dbReference type="ARBA" id="ARBA00007025"/>
    </source>
</evidence>
<sequence>MATNAPKKVMSLLDALDQSFMPSDSPAPALMTQVNTAPDSRLFPEAGPSSSRKSAALDALRAAQSTHEMSVAAAASFTSQSLASLGNAGRGGGFKLNYDVETPLRAIDVGGPDQEQRLADFVTKSIENTGQNVSVKDSMKKLGLKDNRDLLPGVEVRLLSHQAIGVAWMLDKERSPDRGGILAPGKTVQMIATMAMNMPKIDDDCRTTLIVVPAALLQQWKDEIDTKTNGLFTKASQLKSIDVIITSYQTLCQDFSVPRSVDPEEEEEWLAEHGGLFSKVKFYRVVADEAQFIRNRATRSSISLSYLKAKYRWMLTGTPVTNTLADIYGLLRFGRFRPWNDWNDFNAHVAKVQSEDAPLAGSRAQAILKPILLRRTKNSKLEGKPLLELPPKEIKIIQLQFLPEERELYESFEKRTKIHVNKFIKEGTLIKNHAFVLVLILRLRQLCCHPHLILSLANDFEDPTMLVGTESDKELSRARKIMGPTWVADVKKKFLLRAVAMESMAFADEVDDPEATCGNCQDLFTNNSGRILICKHEICFDCTLDLSNSPIAHNGIFGTGTEKENLEAEKEYEAAAAKGYRPCPTCKKMMDMKSADKVFKAAAFEPTDEEIGNYKREKKDARRAKYNDRYEVKTRSPSPARSIPDTLDDSDDDLPDMADMLKDMLKKPKKVKDEDEEMLDLTQSGPSSSKAKKKRKIIDSSDSEIEVVDSTSQGKRRKNGGDVSRKNTKGKGRPSANGEDGGPSQALITTWGRGDDDLEPSTKMVAMIELLKEWENEGDKTIVYSQWTSMLDLIETLFSRHSIRSLRFDGRMDRSERDATLAQFRQAGGPKVILISTKCGSVGLNLISANRIINMDLSWNYAAESQAYDRCHRIGQEKSVFVKRLVVENTIEERMLKLQDVKTGLAEAALGEGTGAKLHKLSVKDIKYLFGMGPANNTTLNAQGDIQT</sequence>
<feature type="compositionally biased region" description="Basic and acidic residues" evidence="5">
    <location>
        <begin position="615"/>
        <end position="634"/>
    </location>
</feature>
<dbReference type="OrthoDB" id="423559at2759"/>
<dbReference type="Pfam" id="PF00176">
    <property type="entry name" value="SNF2-rel_dom"/>
    <property type="match status" value="1"/>
</dbReference>
<dbReference type="InterPro" id="IPR001650">
    <property type="entry name" value="Helicase_C-like"/>
</dbReference>
<dbReference type="AlphaFoldDB" id="A0A9W8MWL2"/>
<dbReference type="GO" id="GO:0016787">
    <property type="term" value="F:hydrolase activity"/>
    <property type="evidence" value="ECO:0007669"/>
    <property type="project" value="UniProtKB-KW"/>
</dbReference>
<keyword evidence="9" id="KW-1185">Reference proteome</keyword>
<feature type="domain" description="Helicase ATP-binding" evidence="6">
    <location>
        <begin position="185"/>
        <end position="337"/>
    </location>
</feature>
<evidence type="ECO:0000256" key="4">
    <source>
        <dbReference type="ARBA" id="ARBA00022840"/>
    </source>
</evidence>
<keyword evidence="4" id="KW-0067">ATP-binding</keyword>
<evidence type="ECO:0000259" key="7">
    <source>
        <dbReference type="PROSITE" id="PS51194"/>
    </source>
</evidence>
<feature type="region of interest" description="Disordered" evidence="5">
    <location>
        <begin position="615"/>
        <end position="755"/>
    </location>
</feature>
<comment type="similarity">
    <text evidence="1">Belongs to the SNF2/RAD54 helicase family.</text>
</comment>
<dbReference type="Proteomes" id="UP001148786">
    <property type="component" value="Unassembled WGS sequence"/>
</dbReference>
<keyword evidence="2" id="KW-0547">Nucleotide-binding</keyword>
<evidence type="ECO:0000256" key="5">
    <source>
        <dbReference type="SAM" id="MobiDB-lite"/>
    </source>
</evidence>
<feature type="compositionally biased region" description="Acidic residues" evidence="5">
    <location>
        <begin position="646"/>
        <end position="656"/>
    </location>
</feature>
<evidence type="ECO:0000313" key="9">
    <source>
        <dbReference type="Proteomes" id="UP001148786"/>
    </source>
</evidence>
<dbReference type="Gene3D" id="3.40.50.10810">
    <property type="entry name" value="Tandem AAA-ATPase domain"/>
    <property type="match status" value="1"/>
</dbReference>
<dbReference type="PROSITE" id="PS51194">
    <property type="entry name" value="HELICASE_CTER"/>
    <property type="match status" value="1"/>
</dbReference>
<evidence type="ECO:0000256" key="3">
    <source>
        <dbReference type="ARBA" id="ARBA00022801"/>
    </source>
</evidence>
<evidence type="ECO:0000313" key="8">
    <source>
        <dbReference type="EMBL" id="KAJ3512056.1"/>
    </source>
</evidence>
<accession>A0A9W8MWL2</accession>
<dbReference type="CDD" id="cd18793">
    <property type="entry name" value="SF2_C_SNF"/>
    <property type="match status" value="1"/>
</dbReference>
<dbReference type="Gene3D" id="3.40.50.300">
    <property type="entry name" value="P-loop containing nucleotide triphosphate hydrolases"/>
    <property type="match status" value="1"/>
</dbReference>